<dbReference type="Pfam" id="PF00293">
    <property type="entry name" value="NUDIX"/>
    <property type="match status" value="1"/>
</dbReference>
<dbReference type="GO" id="GO:0035539">
    <property type="term" value="F:8-oxo-7,8-dihydrodeoxyguanosine triphosphate pyrophosphatase activity"/>
    <property type="evidence" value="ECO:0007669"/>
    <property type="project" value="TreeGrafter"/>
</dbReference>
<dbReference type="PROSITE" id="PS00893">
    <property type="entry name" value="NUDIX_BOX"/>
    <property type="match status" value="1"/>
</dbReference>
<feature type="domain" description="Nudix hydrolase" evidence="2">
    <location>
        <begin position="7"/>
        <end position="133"/>
    </location>
</feature>
<dbReference type="Gene3D" id="3.90.79.10">
    <property type="entry name" value="Nucleoside Triphosphate Pyrophosphohydrolase"/>
    <property type="match status" value="1"/>
</dbReference>
<evidence type="ECO:0000259" key="2">
    <source>
        <dbReference type="PROSITE" id="PS51462"/>
    </source>
</evidence>
<dbReference type="GO" id="GO:0006203">
    <property type="term" value="P:dGTP catabolic process"/>
    <property type="evidence" value="ECO:0007669"/>
    <property type="project" value="TreeGrafter"/>
</dbReference>
<reference evidence="3" key="2">
    <citation type="submission" date="2023-06" db="EMBL/GenBank/DDBJ databases">
        <authorList>
            <consortium name="Lawrence Berkeley National Laboratory"/>
            <person name="Haridas S."/>
            <person name="Hensen N."/>
            <person name="Bonometti L."/>
            <person name="Westerberg I."/>
            <person name="Brannstrom I.O."/>
            <person name="Guillou S."/>
            <person name="Cros-Aarteil S."/>
            <person name="Calhoun S."/>
            <person name="Kuo A."/>
            <person name="Mondo S."/>
            <person name="Pangilinan J."/>
            <person name="Riley R."/>
            <person name="Labutti K."/>
            <person name="Andreopoulos B."/>
            <person name="Lipzen A."/>
            <person name="Chen C."/>
            <person name="Yanf M."/>
            <person name="Daum C."/>
            <person name="Ng V."/>
            <person name="Clum A."/>
            <person name="Steindorff A."/>
            <person name="Ohm R."/>
            <person name="Martin F."/>
            <person name="Silar P."/>
            <person name="Natvig D."/>
            <person name="Lalanne C."/>
            <person name="Gautier V."/>
            <person name="Ament-Velasquez S.L."/>
            <person name="Kruys A."/>
            <person name="Hutchinson M.I."/>
            <person name="Powell A.J."/>
            <person name="Barry K."/>
            <person name="Miller A.N."/>
            <person name="Grigoriev I.V."/>
            <person name="Debuchy R."/>
            <person name="Gladieux P."/>
            <person name="Thoren M.H."/>
            <person name="Johannesson H."/>
        </authorList>
    </citation>
    <scope>NUCLEOTIDE SEQUENCE</scope>
    <source>
        <strain evidence="3">CBS 118394</strain>
    </source>
</reference>
<accession>A0AAE0HUE4</accession>
<dbReference type="InterPro" id="IPR020084">
    <property type="entry name" value="NUDIX_hydrolase_CS"/>
</dbReference>
<dbReference type="PANTHER" id="PTHR16099">
    <property type="entry name" value="8-OXO-DGTP DIPHOSPHATES NUDT15"/>
    <property type="match status" value="1"/>
</dbReference>
<dbReference type="GO" id="GO:0005829">
    <property type="term" value="C:cytosol"/>
    <property type="evidence" value="ECO:0007669"/>
    <property type="project" value="TreeGrafter"/>
</dbReference>
<dbReference type="InterPro" id="IPR015797">
    <property type="entry name" value="NUDIX_hydrolase-like_dom_sf"/>
</dbReference>
<evidence type="ECO:0000313" key="4">
    <source>
        <dbReference type="Proteomes" id="UP001283341"/>
    </source>
</evidence>
<dbReference type="CDD" id="cd04678">
    <property type="entry name" value="NUDIX_MTH2_Nudt15"/>
    <property type="match status" value="1"/>
</dbReference>
<evidence type="ECO:0000313" key="3">
    <source>
        <dbReference type="EMBL" id="KAK3313088.1"/>
    </source>
</evidence>
<protein>
    <submittedName>
        <fullName evidence="3">Nudix domain-containing protein</fullName>
    </submittedName>
</protein>
<dbReference type="EMBL" id="JAUEDM010000008">
    <property type="protein sequence ID" value="KAK3313088.1"/>
    <property type="molecule type" value="Genomic_DNA"/>
</dbReference>
<keyword evidence="4" id="KW-1185">Reference proteome</keyword>
<keyword evidence="1" id="KW-0378">Hydrolase</keyword>
<organism evidence="3 4">
    <name type="scientific">Apodospora peruviana</name>
    <dbReference type="NCBI Taxonomy" id="516989"/>
    <lineage>
        <taxon>Eukaryota</taxon>
        <taxon>Fungi</taxon>
        <taxon>Dikarya</taxon>
        <taxon>Ascomycota</taxon>
        <taxon>Pezizomycotina</taxon>
        <taxon>Sordariomycetes</taxon>
        <taxon>Sordariomycetidae</taxon>
        <taxon>Sordariales</taxon>
        <taxon>Lasiosphaeriaceae</taxon>
        <taxon>Apodospora</taxon>
    </lineage>
</organism>
<dbReference type="AlphaFoldDB" id="A0AAE0HUE4"/>
<reference evidence="3" key="1">
    <citation type="journal article" date="2023" name="Mol. Phylogenet. Evol.">
        <title>Genome-scale phylogeny and comparative genomics of the fungal order Sordariales.</title>
        <authorList>
            <person name="Hensen N."/>
            <person name="Bonometti L."/>
            <person name="Westerberg I."/>
            <person name="Brannstrom I.O."/>
            <person name="Guillou S."/>
            <person name="Cros-Aarteil S."/>
            <person name="Calhoun S."/>
            <person name="Haridas S."/>
            <person name="Kuo A."/>
            <person name="Mondo S."/>
            <person name="Pangilinan J."/>
            <person name="Riley R."/>
            <person name="LaButti K."/>
            <person name="Andreopoulos B."/>
            <person name="Lipzen A."/>
            <person name="Chen C."/>
            <person name="Yan M."/>
            <person name="Daum C."/>
            <person name="Ng V."/>
            <person name="Clum A."/>
            <person name="Steindorff A."/>
            <person name="Ohm R.A."/>
            <person name="Martin F."/>
            <person name="Silar P."/>
            <person name="Natvig D.O."/>
            <person name="Lalanne C."/>
            <person name="Gautier V."/>
            <person name="Ament-Velasquez S.L."/>
            <person name="Kruys A."/>
            <person name="Hutchinson M.I."/>
            <person name="Powell A.J."/>
            <person name="Barry K."/>
            <person name="Miller A.N."/>
            <person name="Grigoriev I.V."/>
            <person name="Debuchy R."/>
            <person name="Gladieux P."/>
            <person name="Hiltunen Thoren M."/>
            <person name="Johannesson H."/>
        </authorList>
    </citation>
    <scope>NUCLEOTIDE SEQUENCE</scope>
    <source>
        <strain evidence="3">CBS 118394</strain>
    </source>
</reference>
<sequence length="160" mass="17678">MAAAVNPHPRVAVIGIISDDQGRVCAGRRIGPLGGGGHLEYGEDIFACVERETLEETGLVVRGLKVVGVTNDVFVENNKHYITIWTICERADPEQQPERLEPNKCEGWAWKGWDEIKADASDDEKAEEKNLFLPLANLVRDFPDIDVIVASALADKAQQR</sequence>
<dbReference type="Proteomes" id="UP001283341">
    <property type="component" value="Unassembled WGS sequence"/>
</dbReference>
<gene>
    <name evidence="3" type="ORF">B0H66DRAFT_608146</name>
</gene>
<dbReference type="PANTHER" id="PTHR16099:SF5">
    <property type="entry name" value="NUCLEOTIDE TRIPHOSPHATE DIPHOSPHATASE NUDT15"/>
    <property type="match status" value="1"/>
</dbReference>
<evidence type="ECO:0000256" key="1">
    <source>
        <dbReference type="ARBA" id="ARBA00022801"/>
    </source>
</evidence>
<proteinExistence type="predicted"/>
<dbReference type="PROSITE" id="PS51462">
    <property type="entry name" value="NUDIX"/>
    <property type="match status" value="1"/>
</dbReference>
<dbReference type="SUPFAM" id="SSF55811">
    <property type="entry name" value="Nudix"/>
    <property type="match status" value="1"/>
</dbReference>
<name>A0AAE0HUE4_9PEZI</name>
<dbReference type="InterPro" id="IPR000086">
    <property type="entry name" value="NUDIX_hydrolase_dom"/>
</dbReference>
<comment type="caution">
    <text evidence="3">The sequence shown here is derived from an EMBL/GenBank/DDBJ whole genome shotgun (WGS) entry which is preliminary data.</text>
</comment>